<evidence type="ECO:0000256" key="1">
    <source>
        <dbReference type="SAM" id="Coils"/>
    </source>
</evidence>
<sequence length="113" mass="13338">MLEQTDITSLLEELNELKQRVQQQEQAIEALRARKSRFDDGVFAQVREEFMARIRPLVDDINLRTALENGLSAILRARYGVKRVRWLKESDQDEIREIADTIARIIERKRTDQ</sequence>
<reference evidence="2 3" key="1">
    <citation type="journal article" date="2011" name="J. Bacteriol.">
        <title>Complete Genome Sequence of Alicyclobacillus acidocaldarius Strain Tc-4-1.</title>
        <authorList>
            <person name="Chen Y."/>
            <person name="He Y."/>
            <person name="Zhang B."/>
            <person name="Yang J."/>
            <person name="Li W."/>
            <person name="Dong Z."/>
            <person name="Hu S."/>
        </authorList>
    </citation>
    <scope>NUCLEOTIDE SEQUENCE [LARGE SCALE GENOMIC DNA]</scope>
    <source>
        <strain evidence="2 3">Tc-4-1</strain>
    </source>
</reference>
<dbReference type="AlphaFoldDB" id="F8IHD8"/>
<organism evidence="2 3">
    <name type="scientific">Alicyclobacillus acidocaldarius (strain Tc-4-1)</name>
    <name type="common">Bacillus acidocaldarius</name>
    <dbReference type="NCBI Taxonomy" id="1048834"/>
    <lineage>
        <taxon>Bacteria</taxon>
        <taxon>Bacillati</taxon>
        <taxon>Bacillota</taxon>
        <taxon>Bacilli</taxon>
        <taxon>Bacillales</taxon>
        <taxon>Alicyclobacillaceae</taxon>
        <taxon>Alicyclobacillus</taxon>
    </lineage>
</organism>
<dbReference type="PATRIC" id="fig|1048834.4.peg.2373"/>
<protein>
    <submittedName>
        <fullName evidence="2">Uncharacterized protein</fullName>
    </submittedName>
</protein>
<evidence type="ECO:0000313" key="2">
    <source>
        <dbReference type="EMBL" id="AEJ44411.1"/>
    </source>
</evidence>
<dbReference type="HOGENOM" id="CLU_2128182_0_0_9"/>
<gene>
    <name evidence="2" type="ordered locus">TC41_2513</name>
</gene>
<dbReference type="STRING" id="1048834.TC41_2513"/>
<dbReference type="KEGG" id="aad:TC41_2513"/>
<dbReference type="EMBL" id="CP002902">
    <property type="protein sequence ID" value="AEJ44411.1"/>
    <property type="molecule type" value="Genomic_DNA"/>
</dbReference>
<reference evidence="3" key="2">
    <citation type="submission" date="2011-06" db="EMBL/GenBank/DDBJ databases">
        <title>The complete genome sequence of Alicyclobacillus acidocaldarius sp. Tc-4-1.</title>
        <authorList>
            <person name="Chen Y."/>
            <person name="He Y."/>
            <person name="Dong Z."/>
            <person name="Hu S."/>
        </authorList>
    </citation>
    <scope>NUCLEOTIDE SEQUENCE [LARGE SCALE GENOMIC DNA]</scope>
    <source>
        <strain evidence="3">Tc-4-1</strain>
    </source>
</reference>
<evidence type="ECO:0000313" key="3">
    <source>
        <dbReference type="Proteomes" id="UP000000292"/>
    </source>
</evidence>
<name>F8IHD8_ALIAT</name>
<keyword evidence="1" id="KW-0175">Coiled coil</keyword>
<dbReference type="Proteomes" id="UP000000292">
    <property type="component" value="Chromosome"/>
</dbReference>
<proteinExistence type="predicted"/>
<accession>F8IHD8</accession>
<feature type="coiled-coil region" evidence="1">
    <location>
        <begin position="7"/>
        <end position="34"/>
    </location>
</feature>